<proteinExistence type="predicted"/>
<dbReference type="Proteomes" id="UP000499080">
    <property type="component" value="Unassembled WGS sequence"/>
</dbReference>
<organism evidence="1 2">
    <name type="scientific">Araneus ventricosus</name>
    <name type="common">Orbweaver spider</name>
    <name type="synonym">Epeira ventricosa</name>
    <dbReference type="NCBI Taxonomy" id="182803"/>
    <lineage>
        <taxon>Eukaryota</taxon>
        <taxon>Metazoa</taxon>
        <taxon>Ecdysozoa</taxon>
        <taxon>Arthropoda</taxon>
        <taxon>Chelicerata</taxon>
        <taxon>Arachnida</taxon>
        <taxon>Araneae</taxon>
        <taxon>Araneomorphae</taxon>
        <taxon>Entelegynae</taxon>
        <taxon>Araneoidea</taxon>
        <taxon>Araneidae</taxon>
        <taxon>Araneus</taxon>
    </lineage>
</organism>
<name>A0A4Y2LF67_ARAVE</name>
<evidence type="ECO:0000313" key="1">
    <source>
        <dbReference type="EMBL" id="GBN13194.1"/>
    </source>
</evidence>
<dbReference type="AlphaFoldDB" id="A0A4Y2LF67"/>
<keyword evidence="2" id="KW-1185">Reference proteome</keyword>
<gene>
    <name evidence="1" type="ORF">AVEN_4353_1</name>
</gene>
<evidence type="ECO:0000313" key="2">
    <source>
        <dbReference type="Proteomes" id="UP000499080"/>
    </source>
</evidence>
<reference evidence="1 2" key="1">
    <citation type="journal article" date="2019" name="Sci. Rep.">
        <title>Orb-weaving spider Araneus ventricosus genome elucidates the spidroin gene catalogue.</title>
        <authorList>
            <person name="Kono N."/>
            <person name="Nakamura H."/>
            <person name="Ohtoshi R."/>
            <person name="Moran D.A.P."/>
            <person name="Shinohara A."/>
            <person name="Yoshida Y."/>
            <person name="Fujiwara M."/>
            <person name="Mori M."/>
            <person name="Tomita M."/>
            <person name="Arakawa K."/>
        </authorList>
    </citation>
    <scope>NUCLEOTIDE SEQUENCE [LARGE SCALE GENOMIC DNA]</scope>
</reference>
<protein>
    <submittedName>
        <fullName evidence="1">Uncharacterized protein</fullName>
    </submittedName>
</protein>
<accession>A0A4Y2LF67</accession>
<comment type="caution">
    <text evidence="1">The sequence shown here is derived from an EMBL/GenBank/DDBJ whole genome shotgun (WGS) entry which is preliminary data.</text>
</comment>
<dbReference type="EMBL" id="BGPR01005757">
    <property type="protein sequence ID" value="GBN13194.1"/>
    <property type="molecule type" value="Genomic_DNA"/>
</dbReference>
<sequence>MIIVGCESKTPYLVLIAITGNSPTPPARGSSCLRSKEIRSVSAKEQPSPYLRISGKAKNSLDDRCLNTLIAITTYGTTPPKRGLFRLRREGSSNPHYYYAHQGNNNPLRIGLPLIPSREVLHGRVDYSSETSSER</sequence>